<reference evidence="4" key="1">
    <citation type="submission" date="2022-02" db="EMBL/GenBank/DDBJ databases">
        <title>Emergence and expansion in Europe of a Vibrio aestuarianus clonal complex pathogenic for oysters.</title>
        <authorList>
            <person name="Mesnil A."/>
            <person name="Travers M.-A."/>
        </authorList>
    </citation>
    <scope>NUCLEOTIDE SEQUENCE</scope>
    <source>
        <strain evidence="4">U29</strain>
    </source>
</reference>
<keyword evidence="2" id="KW-1133">Transmembrane helix</keyword>
<evidence type="ECO:0000313" key="4">
    <source>
        <dbReference type="EMBL" id="WGK81265.1"/>
    </source>
</evidence>
<keyword evidence="4" id="KW-0808">Transferase</keyword>
<feature type="transmembrane region" description="Helical" evidence="2">
    <location>
        <begin position="18"/>
        <end position="36"/>
    </location>
</feature>
<gene>
    <name evidence="4" type="ORF">PYE51_11580</name>
</gene>
<evidence type="ECO:0000313" key="5">
    <source>
        <dbReference type="Proteomes" id="UP001239257"/>
    </source>
</evidence>
<comment type="similarity">
    <text evidence="1">Belongs to the bacterial sugar transferase family.</text>
</comment>
<feature type="transmembrane region" description="Helical" evidence="2">
    <location>
        <begin position="209"/>
        <end position="229"/>
    </location>
</feature>
<proteinExistence type="inferred from homology"/>
<dbReference type="EMBL" id="CP118709">
    <property type="protein sequence ID" value="WGK81265.1"/>
    <property type="molecule type" value="Genomic_DNA"/>
</dbReference>
<keyword evidence="2" id="KW-0472">Membrane</keyword>
<name>A0AAX3U196_9VIBR</name>
<dbReference type="RefSeq" id="WP_301064434.1">
    <property type="nucleotide sequence ID" value="NZ_CP118709.1"/>
</dbReference>
<protein>
    <submittedName>
        <fullName evidence="4">Sugar transferase</fullName>
    </submittedName>
</protein>
<evidence type="ECO:0000256" key="2">
    <source>
        <dbReference type="SAM" id="Phobius"/>
    </source>
</evidence>
<feature type="transmembrane region" description="Helical" evidence="2">
    <location>
        <begin position="48"/>
        <end position="71"/>
    </location>
</feature>
<dbReference type="PANTHER" id="PTHR30576:SF0">
    <property type="entry name" value="UNDECAPRENYL-PHOSPHATE N-ACETYLGALACTOSAMINYL 1-PHOSPHATE TRANSFERASE-RELATED"/>
    <property type="match status" value="1"/>
</dbReference>
<dbReference type="InterPro" id="IPR003362">
    <property type="entry name" value="Bact_transf"/>
</dbReference>
<feature type="transmembrane region" description="Helical" evidence="2">
    <location>
        <begin position="77"/>
        <end position="95"/>
    </location>
</feature>
<evidence type="ECO:0000259" key="3">
    <source>
        <dbReference type="Pfam" id="PF02397"/>
    </source>
</evidence>
<dbReference type="PANTHER" id="PTHR30576">
    <property type="entry name" value="COLANIC BIOSYNTHESIS UDP-GLUCOSE LIPID CARRIER TRANSFERASE"/>
    <property type="match status" value="1"/>
</dbReference>
<organism evidence="4 5">
    <name type="scientific">Vibrio aestuarianus</name>
    <dbReference type="NCBI Taxonomy" id="28171"/>
    <lineage>
        <taxon>Bacteria</taxon>
        <taxon>Pseudomonadati</taxon>
        <taxon>Pseudomonadota</taxon>
        <taxon>Gammaproteobacteria</taxon>
        <taxon>Vibrionales</taxon>
        <taxon>Vibrionaceae</taxon>
        <taxon>Vibrio</taxon>
    </lineage>
</organism>
<dbReference type="GO" id="GO:0016780">
    <property type="term" value="F:phosphotransferase activity, for other substituted phosphate groups"/>
    <property type="evidence" value="ECO:0007669"/>
    <property type="project" value="TreeGrafter"/>
</dbReference>
<dbReference type="Pfam" id="PF02397">
    <property type="entry name" value="Bac_transf"/>
    <property type="match status" value="1"/>
</dbReference>
<feature type="domain" description="Bacterial sugar transferase" evidence="3">
    <location>
        <begin position="207"/>
        <end position="385"/>
    </location>
</feature>
<sequence length="390" mass="45030">MAICLWTAVYYPALPRSIVSSLICVVLCFSITPYLLPRPGPLALTRTYYQAIPVVLSIYCCCLVCIALLRIEYSQPALLMGIVFSVFWFVSISYLSSKKVKAQLFYLTNVDKEDFDQFIDKLTLIPLKSSHQLKEVQHGLVVNFHRPITLREETILADASLNNISIYHADLLKELLERKVSTRHLSQDTIEAFNPNNYYLQSRLVLEKIMITLSLPILLPLSLVLAILIKFESPKQTVIFKQTRIGLRSKPFTIYKFRTMNNKIDGKAAFATHEHSRINWLGQQLRKTRLDEIPQLFNVLKGEMSVIGPRPEQPHFVEQYQEEIPFYHYRHIVRPGITGWAQVEQGYTNSVQSTKDKLAYDLYYIKHLSFDLDIDIVLKTIKTLVMRKGV</sequence>
<keyword evidence="2" id="KW-0812">Transmembrane</keyword>
<dbReference type="AlphaFoldDB" id="A0AAX3U196"/>
<dbReference type="Proteomes" id="UP001239257">
    <property type="component" value="Chromosome 1"/>
</dbReference>
<accession>A0AAX3U196</accession>
<evidence type="ECO:0000256" key="1">
    <source>
        <dbReference type="ARBA" id="ARBA00006464"/>
    </source>
</evidence>